<sequence length="49" mass="5683">MGGFPLTGWLIMIVPPVLMILSVALWYVREVKMEKLENELIRKNNPRGE</sequence>
<keyword evidence="1" id="KW-0812">Transmembrane</keyword>
<evidence type="ECO:0000313" key="3">
    <source>
        <dbReference type="Proteomes" id="UP000823989"/>
    </source>
</evidence>
<organism evidence="2 3">
    <name type="scientific">Candidatus Salinicoccus stercoripullorum</name>
    <dbReference type="NCBI Taxonomy" id="2838756"/>
    <lineage>
        <taxon>Bacteria</taxon>
        <taxon>Bacillati</taxon>
        <taxon>Bacillota</taxon>
        <taxon>Bacilli</taxon>
        <taxon>Bacillales</taxon>
        <taxon>Staphylococcaceae</taxon>
        <taxon>Salinicoccus</taxon>
    </lineage>
</organism>
<name>A0A9D1TZZ1_9STAP</name>
<accession>A0A9D1TZZ1</accession>
<reference evidence="2" key="1">
    <citation type="journal article" date="2021" name="PeerJ">
        <title>Extensive microbial diversity within the chicken gut microbiome revealed by metagenomics and culture.</title>
        <authorList>
            <person name="Gilroy R."/>
            <person name="Ravi A."/>
            <person name="Getino M."/>
            <person name="Pursley I."/>
            <person name="Horton D.L."/>
            <person name="Alikhan N.F."/>
            <person name="Baker D."/>
            <person name="Gharbi K."/>
            <person name="Hall N."/>
            <person name="Watson M."/>
            <person name="Adriaenssens E.M."/>
            <person name="Foster-Nyarko E."/>
            <person name="Jarju S."/>
            <person name="Secka A."/>
            <person name="Antonio M."/>
            <person name="Oren A."/>
            <person name="Chaudhuri R.R."/>
            <person name="La Ragione R."/>
            <person name="Hildebrand F."/>
            <person name="Pallen M.J."/>
        </authorList>
    </citation>
    <scope>NUCLEOTIDE SEQUENCE</scope>
    <source>
        <strain evidence="2">ChiHjej13B12-752</strain>
    </source>
</reference>
<dbReference type="AlphaFoldDB" id="A0A9D1TZZ1"/>
<protein>
    <submittedName>
        <fullName evidence="2">Uncharacterized protein</fullName>
    </submittedName>
</protein>
<evidence type="ECO:0000256" key="1">
    <source>
        <dbReference type="SAM" id="Phobius"/>
    </source>
</evidence>
<gene>
    <name evidence="2" type="ORF">H9891_08430</name>
</gene>
<keyword evidence="1" id="KW-0472">Membrane</keyword>
<dbReference type="EMBL" id="DXHR01000027">
    <property type="protein sequence ID" value="HIW13158.1"/>
    <property type="molecule type" value="Genomic_DNA"/>
</dbReference>
<keyword evidence="1" id="KW-1133">Transmembrane helix</keyword>
<proteinExistence type="predicted"/>
<reference evidence="2" key="2">
    <citation type="submission" date="2021-04" db="EMBL/GenBank/DDBJ databases">
        <authorList>
            <person name="Gilroy R."/>
        </authorList>
    </citation>
    <scope>NUCLEOTIDE SEQUENCE</scope>
    <source>
        <strain evidence="2">ChiHjej13B12-752</strain>
    </source>
</reference>
<feature type="transmembrane region" description="Helical" evidence="1">
    <location>
        <begin position="6"/>
        <end position="28"/>
    </location>
</feature>
<comment type="caution">
    <text evidence="2">The sequence shown here is derived from an EMBL/GenBank/DDBJ whole genome shotgun (WGS) entry which is preliminary data.</text>
</comment>
<dbReference type="Proteomes" id="UP000823989">
    <property type="component" value="Unassembled WGS sequence"/>
</dbReference>
<evidence type="ECO:0000313" key="2">
    <source>
        <dbReference type="EMBL" id="HIW13158.1"/>
    </source>
</evidence>